<dbReference type="EMBL" id="MT141527">
    <property type="protein sequence ID" value="QJA64845.1"/>
    <property type="molecule type" value="Genomic_DNA"/>
</dbReference>
<protein>
    <submittedName>
        <fullName evidence="2">Uncharacterized protein</fullName>
    </submittedName>
</protein>
<gene>
    <name evidence="2" type="ORF">MM415A00444_0030</name>
    <name evidence="1" type="ORF">MM415B00464_0044</name>
</gene>
<evidence type="ECO:0000313" key="1">
    <source>
        <dbReference type="EMBL" id="QJA64845.1"/>
    </source>
</evidence>
<accession>A0A6M3KL21</accession>
<proteinExistence type="predicted"/>
<evidence type="ECO:0000313" key="2">
    <source>
        <dbReference type="EMBL" id="QJA82115.1"/>
    </source>
</evidence>
<dbReference type="AlphaFoldDB" id="A0A6M3KL21"/>
<name>A0A6M3KL21_9ZZZZ</name>
<reference evidence="2" key="1">
    <citation type="submission" date="2020-03" db="EMBL/GenBank/DDBJ databases">
        <title>The deep terrestrial virosphere.</title>
        <authorList>
            <person name="Holmfeldt K."/>
            <person name="Nilsson E."/>
            <person name="Simone D."/>
            <person name="Lopez-Fernandez M."/>
            <person name="Wu X."/>
            <person name="de Brujin I."/>
            <person name="Lundin D."/>
            <person name="Andersson A."/>
            <person name="Bertilsson S."/>
            <person name="Dopson M."/>
        </authorList>
    </citation>
    <scope>NUCLEOTIDE SEQUENCE</scope>
    <source>
        <strain evidence="2">MM415A00444</strain>
        <strain evidence="1">MM415B00464</strain>
    </source>
</reference>
<sequence length="138" mass="16056">MTSKYSVRYYPDNDKQTLLIPKDELILLHREQWDWLALNPKMGKRDWPRWIATNRKGGDIPHVRSLCFLCEYGLTNGRHLCNNNCILTWPGGWSCMKRGDGNLGLYLQWGGAHDNMKLKKKLASQIRDLPETVQEGKK</sequence>
<dbReference type="EMBL" id="MT142479">
    <property type="protein sequence ID" value="QJA82115.1"/>
    <property type="molecule type" value="Genomic_DNA"/>
</dbReference>
<organism evidence="2">
    <name type="scientific">viral metagenome</name>
    <dbReference type="NCBI Taxonomy" id="1070528"/>
    <lineage>
        <taxon>unclassified sequences</taxon>
        <taxon>metagenomes</taxon>
        <taxon>organismal metagenomes</taxon>
    </lineage>
</organism>